<dbReference type="InterPro" id="IPR032838">
    <property type="entry name" value="Vwaint_dom"/>
</dbReference>
<dbReference type="AlphaFoldDB" id="A0A139AE72"/>
<dbReference type="SUPFAM" id="SSF57850">
    <property type="entry name" value="RING/U-box"/>
    <property type="match status" value="1"/>
</dbReference>
<dbReference type="InterPro" id="IPR036465">
    <property type="entry name" value="vWFA_dom_sf"/>
</dbReference>
<dbReference type="PANTHER" id="PTHR10579:SF156">
    <property type="entry name" value="VWFA DOMAIN-CONTAINING PROTEIN"/>
    <property type="match status" value="1"/>
</dbReference>
<feature type="domain" description="U-box" evidence="2">
    <location>
        <begin position="12"/>
        <end position="85"/>
    </location>
</feature>
<dbReference type="Pfam" id="PF14624">
    <property type="entry name" value="Vwaint"/>
    <property type="match status" value="1"/>
</dbReference>
<dbReference type="InterPro" id="IPR003613">
    <property type="entry name" value="Ubox_domain"/>
</dbReference>
<organism evidence="3 4">
    <name type="scientific">Gonapodya prolifera (strain JEL478)</name>
    <name type="common">Monoblepharis prolifera</name>
    <dbReference type="NCBI Taxonomy" id="1344416"/>
    <lineage>
        <taxon>Eukaryota</taxon>
        <taxon>Fungi</taxon>
        <taxon>Fungi incertae sedis</taxon>
        <taxon>Chytridiomycota</taxon>
        <taxon>Chytridiomycota incertae sedis</taxon>
        <taxon>Monoblepharidomycetes</taxon>
        <taxon>Monoblepharidales</taxon>
        <taxon>Gonapodyaceae</taxon>
        <taxon>Gonapodya</taxon>
    </lineage>
</organism>
<dbReference type="InterPro" id="IPR036844">
    <property type="entry name" value="Hint_dom_sf"/>
</dbReference>
<dbReference type="OrthoDB" id="299997at2759"/>
<dbReference type="InterPro" id="IPR039510">
    <property type="entry name" value="Vint_dom"/>
</dbReference>
<dbReference type="SUPFAM" id="SSF53300">
    <property type="entry name" value="vWA-like"/>
    <property type="match status" value="1"/>
</dbReference>
<dbReference type="Pfam" id="PF14623">
    <property type="entry name" value="Vint"/>
    <property type="match status" value="1"/>
</dbReference>
<accession>A0A139AE72</accession>
<keyword evidence="4" id="KW-1185">Reference proteome</keyword>
<dbReference type="EMBL" id="KQ965764">
    <property type="protein sequence ID" value="KXS15067.1"/>
    <property type="molecule type" value="Genomic_DNA"/>
</dbReference>
<dbReference type="SUPFAM" id="SSF51294">
    <property type="entry name" value="Hedgehog/intein (Hint) domain"/>
    <property type="match status" value="1"/>
</dbReference>
<evidence type="ECO:0000313" key="3">
    <source>
        <dbReference type="EMBL" id="KXS15067.1"/>
    </source>
</evidence>
<dbReference type="Gene3D" id="3.30.40.10">
    <property type="entry name" value="Zinc/RING finger domain, C3HC4 (zinc finger)"/>
    <property type="match status" value="1"/>
</dbReference>
<gene>
    <name evidence="3" type="ORF">M427DRAFT_135297</name>
</gene>
<sequence length="880" mass="93285">MATPQQAPPLATPPQSFICPLTQQLFVDPVIDPEGNTFERAAIEEWLALNPTSPVTRSSLDPSMLAPNRALKSMVDDWCAQNNYLTAGGERISVAVPPPEQHAVSAVSTAKKNTQLRISLAAKPLSQTDLKPFDPNQLSADHDEFLLLVSVAPPVHPLSADGVSYVEPPPPARVPTTPELATTPADLIAVVDVSGSMAAEATFQDEQGKKETQGLSVLDVVKHSVRTLAHTLGPNDRLAVVSFSNDAKIVLPLTHMDGPGKATADRAIASLTDLDSTNLWAGLNTALTLFQSTPQRPTSTRSIFLLTDGQPNVEPPRGTVGMLKRARDAPGGLPTDMITAFGFGYNMDSELLYRCALESGTPGAYGFIPDSGMVGTAFVNAVSGVVSKVPLKNVVVKLELEGAGAVVHPAESDAAATGGQVPLVVAEWGAQINLGSVAYGQARDVVLRVKVPRGTAGPVKVMARLEYRGDENGAADLSVASLDLRALPDNVATQRAITYHHLRVDFARTILACVDTARTAPQGDLTRSVALLDEFKVLAARLQPGVAADEAPGVFAVDIAGNLKALLEDASGQATMALQKNFYERWGRHYLKSLARAHLLQECSNFKDPGVQPYNAALVAHSLFSRFRDTADEAFGKLKAIPTRPRARNAPPVQMGRFNNRYGGCFLPSTLVLLPDNTYKPVADLRKGDVVVSLYSPGDGTHGLGTARVRCLVTSVGEFDMVTLKGAGKGGVVEAVQEGADANDGQVVITPWHPTLTADGQGGARWVFPAEVAGGATSKARLVCSVLLEPTFETLHLVGKSDDGSGVAKPHSVVLSRSHVPVVTLAHGLLDSSRMVKSRNGGWEGCTHVVQHGLFGTESFLEVLAETDAEGYDNGHVQLF</sequence>
<reference evidence="3 4" key="1">
    <citation type="journal article" date="2015" name="Genome Biol. Evol.">
        <title>Phylogenomic analyses indicate that early fungi evolved digesting cell walls of algal ancestors of land plants.</title>
        <authorList>
            <person name="Chang Y."/>
            <person name="Wang S."/>
            <person name="Sekimoto S."/>
            <person name="Aerts A.L."/>
            <person name="Choi C."/>
            <person name="Clum A."/>
            <person name="LaButti K.M."/>
            <person name="Lindquist E.A."/>
            <person name="Yee Ngan C."/>
            <person name="Ohm R.A."/>
            <person name="Salamov A.A."/>
            <person name="Grigoriev I.V."/>
            <person name="Spatafora J.W."/>
            <person name="Berbee M.L."/>
        </authorList>
    </citation>
    <scope>NUCLEOTIDE SEQUENCE [LARGE SCALE GENOMIC DNA]</scope>
    <source>
        <strain evidence="3 4">JEL478</strain>
    </source>
</reference>
<dbReference type="CDD" id="cd00081">
    <property type="entry name" value="Hint"/>
    <property type="match status" value="1"/>
</dbReference>
<dbReference type="PROSITE" id="PS50234">
    <property type="entry name" value="VWFA"/>
    <property type="match status" value="1"/>
</dbReference>
<dbReference type="Gene3D" id="3.40.50.410">
    <property type="entry name" value="von Willebrand factor, type A domain"/>
    <property type="match status" value="1"/>
</dbReference>
<dbReference type="CDD" id="cd16655">
    <property type="entry name" value="RING-Ubox_WDSUB1-like"/>
    <property type="match status" value="1"/>
</dbReference>
<dbReference type="SMART" id="SM00504">
    <property type="entry name" value="Ubox"/>
    <property type="match status" value="1"/>
</dbReference>
<dbReference type="InterPro" id="IPR051266">
    <property type="entry name" value="CLCR"/>
</dbReference>
<dbReference type="PROSITE" id="PS51698">
    <property type="entry name" value="U_BOX"/>
    <property type="match status" value="1"/>
</dbReference>
<dbReference type="GO" id="GO:0016567">
    <property type="term" value="P:protein ubiquitination"/>
    <property type="evidence" value="ECO:0007669"/>
    <property type="project" value="InterPro"/>
</dbReference>
<proteinExistence type="predicted"/>
<evidence type="ECO:0000313" key="4">
    <source>
        <dbReference type="Proteomes" id="UP000070544"/>
    </source>
</evidence>
<dbReference type="Proteomes" id="UP000070544">
    <property type="component" value="Unassembled WGS sequence"/>
</dbReference>
<dbReference type="OMA" id="QVCNSFK"/>
<evidence type="ECO:0008006" key="5">
    <source>
        <dbReference type="Google" id="ProtNLM"/>
    </source>
</evidence>
<feature type="domain" description="VWFA" evidence="1">
    <location>
        <begin position="186"/>
        <end position="382"/>
    </location>
</feature>
<dbReference type="STRING" id="1344416.A0A139AE72"/>
<evidence type="ECO:0000259" key="1">
    <source>
        <dbReference type="PROSITE" id="PS50234"/>
    </source>
</evidence>
<name>A0A139AE72_GONPJ</name>
<dbReference type="InterPro" id="IPR002035">
    <property type="entry name" value="VWF_A"/>
</dbReference>
<dbReference type="SMART" id="SM00327">
    <property type="entry name" value="VWA"/>
    <property type="match status" value="1"/>
</dbReference>
<dbReference type="Pfam" id="PF04564">
    <property type="entry name" value="U-box"/>
    <property type="match status" value="1"/>
</dbReference>
<dbReference type="InterPro" id="IPR013083">
    <property type="entry name" value="Znf_RING/FYVE/PHD"/>
</dbReference>
<protein>
    <recommendedName>
        <fullName evidence="5">U-box domain-containing protein</fullName>
    </recommendedName>
</protein>
<dbReference type="PANTHER" id="PTHR10579">
    <property type="entry name" value="CALCIUM-ACTIVATED CHLORIDE CHANNEL REGULATOR"/>
    <property type="match status" value="1"/>
</dbReference>
<dbReference type="GO" id="GO:0004842">
    <property type="term" value="F:ubiquitin-protein transferase activity"/>
    <property type="evidence" value="ECO:0007669"/>
    <property type="project" value="InterPro"/>
</dbReference>
<dbReference type="Pfam" id="PF13519">
    <property type="entry name" value="VWA_2"/>
    <property type="match status" value="1"/>
</dbReference>
<evidence type="ECO:0000259" key="2">
    <source>
        <dbReference type="PROSITE" id="PS51698"/>
    </source>
</evidence>